<sequence>MSSSYEFYESHIQTCIDEAHAFISEAQLKSNPQKLNDARQRVDQAKATSEELKREMFLLPTNDRAAAQRRYQQILERITRLEENLQSTINRQQLMGGEYDLRRAASVDQSLARTASLGEESINIGKGILSNLSTQKDQLLGSMSNVDLINSSVSSTGRLVGKMERTQRQNKMIMWGVVVLLAVAILALFYLRYF</sequence>
<feature type="coiled-coil region" evidence="7">
    <location>
        <begin position="35"/>
        <end position="91"/>
    </location>
</feature>
<keyword evidence="7" id="KW-0175">Coiled coil</keyword>
<organism evidence="10 11">
    <name type="scientific">Tritrichomonas foetus</name>
    <dbReference type="NCBI Taxonomy" id="1144522"/>
    <lineage>
        <taxon>Eukaryota</taxon>
        <taxon>Metamonada</taxon>
        <taxon>Parabasalia</taxon>
        <taxon>Tritrichomonadida</taxon>
        <taxon>Tritrichomonadidae</taxon>
        <taxon>Tritrichomonas</taxon>
    </lineage>
</organism>
<dbReference type="OrthoDB" id="430637at2759"/>
<evidence type="ECO:0000313" key="11">
    <source>
        <dbReference type="Proteomes" id="UP000179807"/>
    </source>
</evidence>
<evidence type="ECO:0000256" key="8">
    <source>
        <dbReference type="SAM" id="Phobius"/>
    </source>
</evidence>
<evidence type="ECO:0000256" key="6">
    <source>
        <dbReference type="ARBA" id="ARBA00023136"/>
    </source>
</evidence>
<reference evidence="10" key="1">
    <citation type="submission" date="2016-10" db="EMBL/GenBank/DDBJ databases">
        <authorList>
            <person name="Benchimol M."/>
            <person name="Almeida L.G."/>
            <person name="Vasconcelos A.T."/>
            <person name="Perreira-Neves A."/>
            <person name="Rosa I.A."/>
            <person name="Tasca T."/>
            <person name="Bogo M.R."/>
            <person name="de Souza W."/>
        </authorList>
    </citation>
    <scope>NUCLEOTIDE SEQUENCE [LARGE SCALE GENOMIC DNA]</scope>
    <source>
        <strain evidence="10">K</strain>
    </source>
</reference>
<feature type="domain" description="Vesicle transport v-SNARE N-terminal" evidence="9">
    <location>
        <begin position="1"/>
        <end position="87"/>
    </location>
</feature>
<dbReference type="VEuPathDB" id="TrichDB:TRFO_34532"/>
<keyword evidence="11" id="KW-1185">Reference proteome</keyword>
<keyword evidence="2" id="KW-0813">Transport</keyword>
<dbReference type="GO" id="GO:0031201">
    <property type="term" value="C:SNARE complex"/>
    <property type="evidence" value="ECO:0007669"/>
    <property type="project" value="TreeGrafter"/>
</dbReference>
<keyword evidence="5 8" id="KW-1133">Transmembrane helix</keyword>
<dbReference type="SUPFAM" id="SSF58038">
    <property type="entry name" value="SNARE fusion complex"/>
    <property type="match status" value="1"/>
</dbReference>
<proteinExistence type="predicted"/>
<keyword evidence="4" id="KW-0653">Protein transport</keyword>
<dbReference type="RefSeq" id="XP_068352264.1">
    <property type="nucleotide sequence ID" value="XM_068509714.1"/>
</dbReference>
<dbReference type="Proteomes" id="UP000179807">
    <property type="component" value="Unassembled WGS sequence"/>
</dbReference>
<dbReference type="PANTHER" id="PTHR21230">
    <property type="entry name" value="VESICLE TRANSPORT V-SNARE PROTEIN VTI1-RELATED"/>
    <property type="match status" value="1"/>
</dbReference>
<dbReference type="GO" id="GO:0000149">
    <property type="term" value="F:SNARE binding"/>
    <property type="evidence" value="ECO:0007669"/>
    <property type="project" value="TreeGrafter"/>
</dbReference>
<dbReference type="Pfam" id="PF05008">
    <property type="entry name" value="V-SNARE"/>
    <property type="match status" value="1"/>
</dbReference>
<name>A0A1J4JL36_9EUKA</name>
<accession>A0A1J4JL36</accession>
<dbReference type="GO" id="GO:0031902">
    <property type="term" value="C:late endosome membrane"/>
    <property type="evidence" value="ECO:0007669"/>
    <property type="project" value="TreeGrafter"/>
</dbReference>
<dbReference type="AlphaFoldDB" id="A0A1J4JL36"/>
<evidence type="ECO:0000256" key="2">
    <source>
        <dbReference type="ARBA" id="ARBA00022448"/>
    </source>
</evidence>
<dbReference type="GO" id="GO:0012507">
    <property type="term" value="C:ER to Golgi transport vesicle membrane"/>
    <property type="evidence" value="ECO:0007669"/>
    <property type="project" value="TreeGrafter"/>
</dbReference>
<dbReference type="GO" id="GO:0006886">
    <property type="term" value="P:intracellular protein transport"/>
    <property type="evidence" value="ECO:0007669"/>
    <property type="project" value="InterPro"/>
</dbReference>
<feature type="transmembrane region" description="Helical" evidence="8">
    <location>
        <begin position="172"/>
        <end position="191"/>
    </location>
</feature>
<keyword evidence="3 8" id="KW-0812">Transmembrane</keyword>
<evidence type="ECO:0000256" key="7">
    <source>
        <dbReference type="SAM" id="Coils"/>
    </source>
</evidence>
<evidence type="ECO:0000259" key="9">
    <source>
        <dbReference type="Pfam" id="PF05008"/>
    </source>
</evidence>
<evidence type="ECO:0000256" key="3">
    <source>
        <dbReference type="ARBA" id="ARBA00022692"/>
    </source>
</evidence>
<evidence type="ECO:0000313" key="10">
    <source>
        <dbReference type="EMBL" id="OHS99127.1"/>
    </source>
</evidence>
<dbReference type="Gene3D" id="1.20.5.110">
    <property type="match status" value="1"/>
</dbReference>
<evidence type="ECO:0000256" key="1">
    <source>
        <dbReference type="ARBA" id="ARBA00004211"/>
    </source>
</evidence>
<dbReference type="InterPro" id="IPR007705">
    <property type="entry name" value="Vesicle_trsprt_v-SNARE_N"/>
</dbReference>
<gene>
    <name evidence="10" type="ORF">TRFO_34532</name>
</gene>
<dbReference type="GeneID" id="94844418"/>
<evidence type="ECO:0000256" key="5">
    <source>
        <dbReference type="ARBA" id="ARBA00022989"/>
    </source>
</evidence>
<dbReference type="GO" id="GO:0005794">
    <property type="term" value="C:Golgi apparatus"/>
    <property type="evidence" value="ECO:0007669"/>
    <property type="project" value="TreeGrafter"/>
</dbReference>
<dbReference type="GO" id="GO:0005484">
    <property type="term" value="F:SNAP receptor activity"/>
    <property type="evidence" value="ECO:0007669"/>
    <property type="project" value="TreeGrafter"/>
</dbReference>
<evidence type="ECO:0000256" key="4">
    <source>
        <dbReference type="ARBA" id="ARBA00022927"/>
    </source>
</evidence>
<protein>
    <submittedName>
        <fullName evidence="10">Vesicle transport v-SNARE protein</fullName>
    </submittedName>
</protein>
<comment type="caution">
    <text evidence="10">The sequence shown here is derived from an EMBL/GenBank/DDBJ whole genome shotgun (WGS) entry which is preliminary data.</text>
</comment>
<keyword evidence="6 8" id="KW-0472">Membrane</keyword>
<comment type="subcellular location">
    <subcellularLocation>
        <location evidence="1">Membrane</location>
        <topology evidence="1">Single-pass type IV membrane protein</topology>
    </subcellularLocation>
</comment>
<dbReference type="GO" id="GO:0005789">
    <property type="term" value="C:endoplasmic reticulum membrane"/>
    <property type="evidence" value="ECO:0007669"/>
    <property type="project" value="TreeGrafter"/>
</dbReference>
<dbReference type="PANTHER" id="PTHR21230:SF26">
    <property type="entry name" value="VESICLE TRANSPORT THROUGH INTERACTION WITH T-SNARES HOMOLOG 1A"/>
    <property type="match status" value="1"/>
</dbReference>
<dbReference type="EMBL" id="MLAK01001023">
    <property type="protein sequence ID" value="OHS99127.1"/>
    <property type="molecule type" value="Genomic_DNA"/>
</dbReference>
<dbReference type="GO" id="GO:0006906">
    <property type="term" value="P:vesicle fusion"/>
    <property type="evidence" value="ECO:0007669"/>
    <property type="project" value="TreeGrafter"/>
</dbReference>